<dbReference type="Proteomes" id="UP001148786">
    <property type="component" value="Unassembled WGS sequence"/>
</dbReference>
<gene>
    <name evidence="2" type="ORF">NLJ89_g4649</name>
</gene>
<keyword evidence="1" id="KW-0732">Signal</keyword>
<comment type="caution">
    <text evidence="2">The sequence shown here is derived from an EMBL/GenBank/DDBJ whole genome shotgun (WGS) entry which is preliminary data.</text>
</comment>
<evidence type="ECO:0000256" key="1">
    <source>
        <dbReference type="SAM" id="SignalP"/>
    </source>
</evidence>
<keyword evidence="3" id="KW-1185">Reference proteome</keyword>
<evidence type="ECO:0000313" key="2">
    <source>
        <dbReference type="EMBL" id="KAJ3510475.1"/>
    </source>
</evidence>
<reference evidence="2" key="1">
    <citation type="submission" date="2022-07" db="EMBL/GenBank/DDBJ databases">
        <title>Genome Sequence of Agrocybe chaxingu.</title>
        <authorList>
            <person name="Buettner E."/>
        </authorList>
    </citation>
    <scope>NUCLEOTIDE SEQUENCE</scope>
    <source>
        <strain evidence="2">MP-N11</strain>
    </source>
</reference>
<protein>
    <submittedName>
        <fullName evidence="2">Uncharacterized protein</fullName>
    </submittedName>
</protein>
<name>A0A9W8MWB7_9AGAR</name>
<feature type="signal peptide" evidence="1">
    <location>
        <begin position="1"/>
        <end position="19"/>
    </location>
</feature>
<organism evidence="2 3">
    <name type="scientific">Agrocybe chaxingu</name>
    <dbReference type="NCBI Taxonomy" id="84603"/>
    <lineage>
        <taxon>Eukaryota</taxon>
        <taxon>Fungi</taxon>
        <taxon>Dikarya</taxon>
        <taxon>Basidiomycota</taxon>
        <taxon>Agaricomycotina</taxon>
        <taxon>Agaricomycetes</taxon>
        <taxon>Agaricomycetidae</taxon>
        <taxon>Agaricales</taxon>
        <taxon>Agaricineae</taxon>
        <taxon>Strophariaceae</taxon>
        <taxon>Agrocybe</taxon>
    </lineage>
</organism>
<dbReference type="EMBL" id="JANKHO010000396">
    <property type="protein sequence ID" value="KAJ3510475.1"/>
    <property type="molecule type" value="Genomic_DNA"/>
</dbReference>
<evidence type="ECO:0000313" key="3">
    <source>
        <dbReference type="Proteomes" id="UP001148786"/>
    </source>
</evidence>
<sequence>MKFTAILTIVLTSASFVAAAALPEANAEALLESLLARRAPALFNAAASQRLDASDQLELLDPGPARSLALGRGRGQERVE</sequence>
<feature type="chain" id="PRO_5040850620" evidence="1">
    <location>
        <begin position="20"/>
        <end position="80"/>
    </location>
</feature>
<accession>A0A9W8MWB7</accession>
<dbReference type="AlphaFoldDB" id="A0A9W8MWB7"/>
<proteinExistence type="predicted"/>